<dbReference type="STRING" id="50990.A0A4Y7QBQ3"/>
<dbReference type="EMBL" id="ML170164">
    <property type="protein sequence ID" value="TDL25107.1"/>
    <property type="molecule type" value="Genomic_DNA"/>
</dbReference>
<dbReference type="AlphaFoldDB" id="A0A4Y7QBQ3"/>
<keyword evidence="2 6" id="KW-0378">Hydrolase</keyword>
<proteinExistence type="inferred from homology"/>
<protein>
    <recommendedName>
        <fullName evidence="4">Dipeptidyl-peptidase V</fullName>
    </recommendedName>
</protein>
<dbReference type="Gene3D" id="3.40.50.1820">
    <property type="entry name" value="alpha/beta hydrolase"/>
    <property type="match status" value="1"/>
</dbReference>
<reference evidence="6 7" key="1">
    <citation type="submission" date="2018-06" db="EMBL/GenBank/DDBJ databases">
        <title>A transcriptomic atlas of mushroom development highlights an independent origin of complex multicellularity.</title>
        <authorList>
            <consortium name="DOE Joint Genome Institute"/>
            <person name="Krizsan K."/>
            <person name="Almasi E."/>
            <person name="Merenyi Z."/>
            <person name="Sahu N."/>
            <person name="Viragh M."/>
            <person name="Koszo T."/>
            <person name="Mondo S."/>
            <person name="Kiss B."/>
            <person name="Balint B."/>
            <person name="Kues U."/>
            <person name="Barry K."/>
            <person name="Hegedus J.C."/>
            <person name="Henrissat B."/>
            <person name="Johnson J."/>
            <person name="Lipzen A."/>
            <person name="Ohm R."/>
            <person name="Nagy I."/>
            <person name="Pangilinan J."/>
            <person name="Yan J."/>
            <person name="Xiong Y."/>
            <person name="Grigoriev I.V."/>
            <person name="Hibbett D.S."/>
            <person name="Nagy L.G."/>
        </authorList>
    </citation>
    <scope>NUCLEOTIDE SEQUENCE [LARGE SCALE GENOMIC DNA]</scope>
    <source>
        <strain evidence="6 7">SZMC22713</strain>
    </source>
</reference>
<comment type="similarity">
    <text evidence="1">Belongs to the peptidase S9C family.</text>
</comment>
<organism evidence="6 7">
    <name type="scientific">Rickenella mellea</name>
    <dbReference type="NCBI Taxonomy" id="50990"/>
    <lineage>
        <taxon>Eukaryota</taxon>
        <taxon>Fungi</taxon>
        <taxon>Dikarya</taxon>
        <taxon>Basidiomycota</taxon>
        <taxon>Agaricomycotina</taxon>
        <taxon>Agaricomycetes</taxon>
        <taxon>Hymenochaetales</taxon>
        <taxon>Rickenellaceae</taxon>
        <taxon>Rickenella</taxon>
    </lineage>
</organism>
<accession>A0A4Y7QBQ3</accession>
<evidence type="ECO:0000259" key="5">
    <source>
        <dbReference type="Pfam" id="PF00326"/>
    </source>
</evidence>
<evidence type="ECO:0000313" key="6">
    <source>
        <dbReference type="EMBL" id="TDL25107.1"/>
    </source>
</evidence>
<dbReference type="InterPro" id="IPR001375">
    <property type="entry name" value="Peptidase_S9_cat"/>
</dbReference>
<dbReference type="Proteomes" id="UP000294933">
    <property type="component" value="Unassembled WGS sequence"/>
</dbReference>
<dbReference type="Gene3D" id="2.120.10.30">
    <property type="entry name" value="TolB, C-terminal domain"/>
    <property type="match status" value="1"/>
</dbReference>
<keyword evidence="7" id="KW-1185">Reference proteome</keyword>
<dbReference type="SUPFAM" id="SSF53474">
    <property type="entry name" value="alpha/beta-Hydrolases"/>
    <property type="match status" value="1"/>
</dbReference>
<sequence>MNDLQTPWTPEKIAACDVLQGVKLSSDGEKVLYLVKPAYKTGEHFTSALWVADTGNAGSSRQLTSGLFNDDDAVFHPDGKTIIFLSDRHKAGGPAQLYAISLTGGEAIPLWGRNNKRSISMFDISPDGRFIAFSSEDELTPEEDRKEDEGDDAKVFGDLKSHNRLRLYSFASEDVRTLQIPKETHVHSFGWKSDSKELLFTTMAHSTLEFQEEETALWRISIARGDIRPHRVGSYPRCPDSQPIWTATEEIIEMQNFEPEKIIDAIALFTHASVSFTEPPIRLYGETEDAFSVIDLQSDDGLVAVAVAHGIETRIDVVKGGRVNYTLFRTKVEQEALDDWDAKRLDDGSLVLAVIKSSAIMQEPPNVWTGRAPGGQTITVDSKLSSHSKWLGKAPIETSVMRWKAEDGTDLEGIVTGPANPTSGPSAGLPTILLVHGGPYWRTVLRYAPRVTTWDQMLASQGYLILNPNYRGGQGRGSAFARAANGGVGTVDWTDCLSMLDEAIRRGLTDTTRTGIGGWSQGGFMTACGVTNTTRLKAGVMGAGVSDWGMMAAQSDSPDIEAALGGGAPWSQGSRGYLDRSPIQRVKDVESAVLILHGENDERVPVSQAISFMRGLRRLSHHPERHELVIYPREGHLFTERKHAEDVLKRVVEHFSVWL</sequence>
<evidence type="ECO:0000256" key="4">
    <source>
        <dbReference type="ARBA" id="ARBA00032829"/>
    </source>
</evidence>
<dbReference type="InterPro" id="IPR011042">
    <property type="entry name" value="6-blade_b-propeller_TolB-like"/>
</dbReference>
<dbReference type="Pfam" id="PF00326">
    <property type="entry name" value="Peptidase_S9"/>
    <property type="match status" value="1"/>
</dbReference>
<dbReference type="InterPro" id="IPR011659">
    <property type="entry name" value="WD40"/>
</dbReference>
<dbReference type="PANTHER" id="PTHR42776:SF27">
    <property type="entry name" value="DIPEPTIDYL PEPTIDASE FAMILY MEMBER 6"/>
    <property type="match status" value="1"/>
</dbReference>
<keyword evidence="3" id="KW-0720">Serine protease</keyword>
<name>A0A4Y7QBQ3_9AGAM</name>
<evidence type="ECO:0000313" key="7">
    <source>
        <dbReference type="Proteomes" id="UP000294933"/>
    </source>
</evidence>
<dbReference type="OrthoDB" id="43744at2759"/>
<gene>
    <name evidence="6" type="ORF">BD410DRAFT_625602</name>
</gene>
<dbReference type="PANTHER" id="PTHR42776">
    <property type="entry name" value="SERINE PEPTIDASE S9 FAMILY MEMBER"/>
    <property type="match status" value="1"/>
</dbReference>
<evidence type="ECO:0000256" key="1">
    <source>
        <dbReference type="ARBA" id="ARBA00010040"/>
    </source>
</evidence>
<evidence type="ECO:0000256" key="2">
    <source>
        <dbReference type="ARBA" id="ARBA00022801"/>
    </source>
</evidence>
<keyword evidence="3" id="KW-0645">Protease</keyword>
<dbReference type="VEuPathDB" id="FungiDB:BD410DRAFT_625602"/>
<dbReference type="Pfam" id="PF07676">
    <property type="entry name" value="PD40"/>
    <property type="match status" value="2"/>
</dbReference>
<dbReference type="SUPFAM" id="SSF82171">
    <property type="entry name" value="DPP6 N-terminal domain-like"/>
    <property type="match status" value="1"/>
</dbReference>
<dbReference type="GO" id="GO:0006508">
    <property type="term" value="P:proteolysis"/>
    <property type="evidence" value="ECO:0007669"/>
    <property type="project" value="InterPro"/>
</dbReference>
<evidence type="ECO:0000256" key="3">
    <source>
        <dbReference type="ARBA" id="ARBA00022825"/>
    </source>
</evidence>
<feature type="domain" description="Peptidase S9 prolyl oligopeptidase catalytic" evidence="5">
    <location>
        <begin position="456"/>
        <end position="656"/>
    </location>
</feature>
<dbReference type="InterPro" id="IPR029058">
    <property type="entry name" value="AB_hydrolase_fold"/>
</dbReference>
<dbReference type="GO" id="GO:0004252">
    <property type="term" value="F:serine-type endopeptidase activity"/>
    <property type="evidence" value="ECO:0007669"/>
    <property type="project" value="TreeGrafter"/>
</dbReference>